<organism evidence="2 3">
    <name type="scientific">Oceanirhabdus seepicola</name>
    <dbReference type="NCBI Taxonomy" id="2828781"/>
    <lineage>
        <taxon>Bacteria</taxon>
        <taxon>Bacillati</taxon>
        <taxon>Bacillota</taxon>
        <taxon>Clostridia</taxon>
        <taxon>Eubacteriales</taxon>
        <taxon>Clostridiaceae</taxon>
        <taxon>Oceanirhabdus</taxon>
    </lineage>
</organism>
<feature type="transmembrane region" description="Helical" evidence="1">
    <location>
        <begin position="250"/>
        <end position="267"/>
    </location>
</feature>
<gene>
    <name evidence="2" type="ORF">KDK92_22525</name>
</gene>
<evidence type="ECO:0000256" key="1">
    <source>
        <dbReference type="SAM" id="Phobius"/>
    </source>
</evidence>
<feature type="transmembrane region" description="Helical" evidence="1">
    <location>
        <begin position="76"/>
        <end position="97"/>
    </location>
</feature>
<feature type="transmembrane region" description="Helical" evidence="1">
    <location>
        <begin position="228"/>
        <end position="244"/>
    </location>
</feature>
<keyword evidence="1" id="KW-0472">Membrane</keyword>
<proteinExistence type="predicted"/>
<dbReference type="Proteomes" id="UP001056429">
    <property type="component" value="Unassembled WGS sequence"/>
</dbReference>
<feature type="transmembrane region" description="Helical" evidence="1">
    <location>
        <begin position="204"/>
        <end position="221"/>
    </location>
</feature>
<keyword evidence="1" id="KW-0812">Transmembrane</keyword>
<name>A0A9J6P7A6_9CLOT</name>
<dbReference type="RefSeq" id="WP_250861663.1">
    <property type="nucleotide sequence ID" value="NZ_JAGSOJ010000006.1"/>
</dbReference>
<reference evidence="2" key="1">
    <citation type="journal article" date="2021" name="mSystems">
        <title>Bacteria and Archaea Synergistically Convert Glycine Betaine to Biogenic Methane in the Formosa Cold Seep of the South China Sea.</title>
        <authorList>
            <person name="Li L."/>
            <person name="Zhang W."/>
            <person name="Zhang S."/>
            <person name="Song L."/>
            <person name="Sun Q."/>
            <person name="Zhang H."/>
            <person name="Xiang H."/>
            <person name="Dong X."/>
        </authorList>
    </citation>
    <scope>NUCLEOTIDE SEQUENCE</scope>
    <source>
        <strain evidence="2">ZWT</strain>
    </source>
</reference>
<protein>
    <submittedName>
        <fullName evidence="2">Oligosaccharide repeat unit polymerase</fullName>
    </submittedName>
</protein>
<keyword evidence="3" id="KW-1185">Reference proteome</keyword>
<feature type="transmembrane region" description="Helical" evidence="1">
    <location>
        <begin position="397"/>
        <end position="414"/>
    </location>
</feature>
<dbReference type="AlphaFoldDB" id="A0A9J6P7A6"/>
<comment type="caution">
    <text evidence="2">The sequence shown here is derived from an EMBL/GenBank/DDBJ whole genome shotgun (WGS) entry which is preliminary data.</text>
</comment>
<evidence type="ECO:0000313" key="2">
    <source>
        <dbReference type="EMBL" id="MCM1992499.1"/>
    </source>
</evidence>
<sequence>MSIKILIILVVFSISTYLFRKASGTLALNKLNIVSYIYYLFMITAFIGGSLIFLGFREHYLIKSMMINDSTINITFMFIMYCAIMLPLTMVIFFRIFKANSKKEYNNYLKKDIIIEYEREAFLLISLASILCILLSVYMFIKMGRVPLVDLVFNRGADTGTLRHEITSTLYLNPYIKNLFILTLTPLLSYFTFIYANITRDKKWIMLFALLFVTSIFVKTYDYSKSPVVFYMVIFIFIHILIYGKISNKLLIPCGIGCVGVILFMYARSGFNMENLFDIYNGPIGRTIFTSIGTLFLHFDLFPTFLPFLGGRSLSPTVMSLLTENMTHIRSGRVVMEFYSPFRVHAGTAGVMNSNFMGEAYANFGYSGALLAPIYVGILLALAYFVFLRMKKKPDNIMIYIALVVFFSTTLNGGFSDYVYNFNIIFIIIGLIVFKFLVRTLNRFTNKEN</sequence>
<reference evidence="2" key="2">
    <citation type="submission" date="2021-04" db="EMBL/GenBank/DDBJ databases">
        <authorList>
            <person name="Dong X."/>
        </authorList>
    </citation>
    <scope>NUCLEOTIDE SEQUENCE</scope>
    <source>
        <strain evidence="2">ZWT</strain>
    </source>
</reference>
<feature type="transmembrane region" description="Helical" evidence="1">
    <location>
        <begin position="121"/>
        <end position="141"/>
    </location>
</feature>
<feature type="transmembrane region" description="Helical" evidence="1">
    <location>
        <begin position="179"/>
        <end position="198"/>
    </location>
</feature>
<accession>A0A9J6P7A6</accession>
<feature type="transmembrane region" description="Helical" evidence="1">
    <location>
        <begin position="364"/>
        <end position="385"/>
    </location>
</feature>
<dbReference type="EMBL" id="JAGSOJ010000006">
    <property type="protein sequence ID" value="MCM1992499.1"/>
    <property type="molecule type" value="Genomic_DNA"/>
</dbReference>
<feature type="transmembrane region" description="Helical" evidence="1">
    <location>
        <begin position="36"/>
        <end position="56"/>
    </location>
</feature>
<feature type="transmembrane region" description="Helical" evidence="1">
    <location>
        <begin position="288"/>
        <end position="309"/>
    </location>
</feature>
<keyword evidence="1" id="KW-1133">Transmembrane helix</keyword>
<feature type="transmembrane region" description="Helical" evidence="1">
    <location>
        <begin position="420"/>
        <end position="438"/>
    </location>
</feature>
<dbReference type="NCBIfam" id="TIGR04370">
    <property type="entry name" value="glyco_rpt_poly"/>
    <property type="match status" value="1"/>
</dbReference>
<evidence type="ECO:0000313" key="3">
    <source>
        <dbReference type="Proteomes" id="UP001056429"/>
    </source>
</evidence>